<sequence>IVAVYLLKYYTDHVALSATLAGLALMLGKLFDGFSDPVMGYISDRTRTRWGRRRPWFMVGMAPLALSFIAMFSADGAWSQTQLFLWLLSWNVLFWSAQTAINVPHAALAGEMVEEHEERNAIMGWRETLSQVGMLIGASAPLLLLGAMQQGAVDAALAEGMSEDAARAAGMLARGEAHGTMAWQFAGLVFVGVLLTFIGTREPARPRTPPRDSIFGDFSDTLKSRPFRLFAFIFFFDQIASGLTATLVLYAIRDWWQFGGSHEILLIVVFLVSAI</sequence>
<evidence type="ECO:0000313" key="2">
    <source>
        <dbReference type="EMBL" id="GAF91346.1"/>
    </source>
</evidence>
<proteinExistence type="predicted"/>
<feature type="non-terminal residue" evidence="2">
    <location>
        <position position="1"/>
    </location>
</feature>
<dbReference type="GO" id="GO:0015293">
    <property type="term" value="F:symporter activity"/>
    <property type="evidence" value="ECO:0007669"/>
    <property type="project" value="InterPro"/>
</dbReference>
<dbReference type="SUPFAM" id="SSF103473">
    <property type="entry name" value="MFS general substrate transporter"/>
    <property type="match status" value="1"/>
</dbReference>
<dbReference type="EMBL" id="BARS01019476">
    <property type="protein sequence ID" value="GAF91346.1"/>
    <property type="molecule type" value="Genomic_DNA"/>
</dbReference>
<feature type="transmembrane region" description="Helical" evidence="1">
    <location>
        <begin position="229"/>
        <end position="249"/>
    </location>
</feature>
<gene>
    <name evidence="2" type="ORF">S01H1_31561</name>
</gene>
<dbReference type="AlphaFoldDB" id="X0TVY7"/>
<keyword evidence="1" id="KW-0472">Membrane</keyword>
<dbReference type="InterPro" id="IPR036259">
    <property type="entry name" value="MFS_trans_sf"/>
</dbReference>
<keyword evidence="1" id="KW-0812">Transmembrane</keyword>
<reference evidence="2" key="1">
    <citation type="journal article" date="2014" name="Front. Microbiol.">
        <title>High frequency of phylogenetically diverse reductive dehalogenase-homologous genes in deep subseafloor sedimentary metagenomes.</title>
        <authorList>
            <person name="Kawai M."/>
            <person name="Futagami T."/>
            <person name="Toyoda A."/>
            <person name="Takaki Y."/>
            <person name="Nishi S."/>
            <person name="Hori S."/>
            <person name="Arai W."/>
            <person name="Tsubouchi T."/>
            <person name="Morono Y."/>
            <person name="Uchiyama I."/>
            <person name="Ito T."/>
            <person name="Fujiyama A."/>
            <person name="Inagaki F."/>
            <person name="Takami H."/>
        </authorList>
    </citation>
    <scope>NUCLEOTIDE SEQUENCE</scope>
    <source>
        <strain evidence="2">Expedition CK06-06</strain>
    </source>
</reference>
<evidence type="ECO:0008006" key="3">
    <source>
        <dbReference type="Google" id="ProtNLM"/>
    </source>
</evidence>
<dbReference type="PANTHER" id="PTHR11328:SF24">
    <property type="entry name" value="MAJOR FACILITATOR SUPERFAMILY (MFS) PROFILE DOMAIN-CONTAINING PROTEIN"/>
    <property type="match status" value="1"/>
</dbReference>
<keyword evidence="1" id="KW-1133">Transmembrane helix</keyword>
<accession>X0TVY7</accession>
<dbReference type="Pfam" id="PF13347">
    <property type="entry name" value="MFS_2"/>
    <property type="match status" value="1"/>
</dbReference>
<comment type="caution">
    <text evidence="2">The sequence shown here is derived from an EMBL/GenBank/DDBJ whole genome shotgun (WGS) entry which is preliminary data.</text>
</comment>
<feature type="transmembrane region" description="Helical" evidence="1">
    <location>
        <begin position="14"/>
        <end position="34"/>
    </location>
</feature>
<dbReference type="Gene3D" id="1.20.1250.20">
    <property type="entry name" value="MFS general substrate transporter like domains"/>
    <property type="match status" value="1"/>
</dbReference>
<feature type="transmembrane region" description="Helical" evidence="1">
    <location>
        <begin position="255"/>
        <end position="274"/>
    </location>
</feature>
<dbReference type="GO" id="GO:0008643">
    <property type="term" value="P:carbohydrate transport"/>
    <property type="evidence" value="ECO:0007669"/>
    <property type="project" value="InterPro"/>
</dbReference>
<feature type="transmembrane region" description="Helical" evidence="1">
    <location>
        <begin position="181"/>
        <end position="199"/>
    </location>
</feature>
<protein>
    <recommendedName>
        <fullName evidence="3">Major facilitator superfamily (MFS) profile domain-containing protein</fullName>
    </recommendedName>
</protein>
<name>X0TVY7_9ZZZZ</name>
<organism evidence="2">
    <name type="scientific">marine sediment metagenome</name>
    <dbReference type="NCBI Taxonomy" id="412755"/>
    <lineage>
        <taxon>unclassified sequences</taxon>
        <taxon>metagenomes</taxon>
        <taxon>ecological metagenomes</taxon>
    </lineage>
</organism>
<evidence type="ECO:0000256" key="1">
    <source>
        <dbReference type="SAM" id="Phobius"/>
    </source>
</evidence>
<dbReference type="InterPro" id="IPR039672">
    <property type="entry name" value="MFS_2"/>
</dbReference>
<dbReference type="GO" id="GO:0005886">
    <property type="term" value="C:plasma membrane"/>
    <property type="evidence" value="ECO:0007669"/>
    <property type="project" value="TreeGrafter"/>
</dbReference>
<feature type="transmembrane region" description="Helical" evidence="1">
    <location>
        <begin position="55"/>
        <end position="72"/>
    </location>
</feature>
<feature type="non-terminal residue" evidence="2">
    <location>
        <position position="275"/>
    </location>
</feature>
<dbReference type="PANTHER" id="PTHR11328">
    <property type="entry name" value="MAJOR FACILITATOR SUPERFAMILY DOMAIN-CONTAINING PROTEIN"/>
    <property type="match status" value="1"/>
</dbReference>